<comment type="similarity">
    <text evidence="1 9">Belongs to the dwarfin/SMAD family.</text>
</comment>
<dbReference type="InterPro" id="IPR003619">
    <property type="entry name" value="MAD_homology1_Dwarfin-type"/>
</dbReference>
<dbReference type="EnsemblMetazoa" id="ACUA025512-RA">
    <property type="protein sequence ID" value="ACUA025512-PA"/>
    <property type="gene ID" value="ACUA025512"/>
</dbReference>
<dbReference type="CDD" id="cd10492">
    <property type="entry name" value="MH1_SMAD_4"/>
    <property type="match status" value="1"/>
</dbReference>
<evidence type="ECO:0000256" key="11">
    <source>
        <dbReference type="SAM" id="MobiDB-lite"/>
    </source>
</evidence>
<dbReference type="InterPro" id="IPR036578">
    <property type="entry name" value="SMAD_MH1_sf"/>
</dbReference>
<dbReference type="PROSITE" id="PS51076">
    <property type="entry name" value="MH2"/>
    <property type="match status" value="1"/>
</dbReference>
<dbReference type="EMBL" id="AXCM01004141">
    <property type="status" value="NOT_ANNOTATED_CDS"/>
    <property type="molecule type" value="Genomic_DNA"/>
</dbReference>
<proteinExistence type="inferred from homology"/>
<evidence type="ECO:0000313" key="14">
    <source>
        <dbReference type="EnsemblMetazoa" id="ACUA025512-PA"/>
    </source>
</evidence>
<dbReference type="Pfam" id="PF03166">
    <property type="entry name" value="MH2"/>
    <property type="match status" value="1"/>
</dbReference>
<dbReference type="GO" id="GO:0005737">
    <property type="term" value="C:cytoplasm"/>
    <property type="evidence" value="ECO:0007669"/>
    <property type="project" value="UniProtKB-SubCell"/>
</dbReference>
<dbReference type="GO" id="GO:0030509">
    <property type="term" value="P:BMP signaling pathway"/>
    <property type="evidence" value="ECO:0007669"/>
    <property type="project" value="TreeGrafter"/>
</dbReference>
<feature type="compositionally biased region" description="Low complexity" evidence="11">
    <location>
        <begin position="269"/>
        <end position="287"/>
    </location>
</feature>
<evidence type="ECO:0000256" key="10">
    <source>
        <dbReference type="SAM" id="Coils"/>
    </source>
</evidence>
<feature type="compositionally biased region" description="Polar residues" evidence="11">
    <location>
        <begin position="217"/>
        <end position="240"/>
    </location>
</feature>
<reference evidence="15" key="1">
    <citation type="submission" date="2013-09" db="EMBL/GenBank/DDBJ databases">
        <title>The Genome Sequence of Anopheles culicifacies species A.</title>
        <authorList>
            <consortium name="The Broad Institute Genomics Platform"/>
            <person name="Neafsey D.E."/>
            <person name="Besansky N."/>
            <person name="Howell P."/>
            <person name="Walton C."/>
            <person name="Young S.K."/>
            <person name="Zeng Q."/>
            <person name="Gargeya S."/>
            <person name="Fitzgerald M."/>
            <person name="Haas B."/>
            <person name="Abouelleil A."/>
            <person name="Allen A.W."/>
            <person name="Alvarado L."/>
            <person name="Arachchi H.M."/>
            <person name="Berlin A.M."/>
            <person name="Chapman S.B."/>
            <person name="Gainer-Dewar J."/>
            <person name="Goldberg J."/>
            <person name="Griggs A."/>
            <person name="Gujja S."/>
            <person name="Hansen M."/>
            <person name="Howarth C."/>
            <person name="Imamovic A."/>
            <person name="Ireland A."/>
            <person name="Larimer J."/>
            <person name="McCowan C."/>
            <person name="Murphy C."/>
            <person name="Pearson M."/>
            <person name="Poon T.W."/>
            <person name="Priest M."/>
            <person name="Roberts A."/>
            <person name="Saif S."/>
            <person name="Shea T."/>
            <person name="Sisk P."/>
            <person name="Sykes S."/>
            <person name="Wortman J."/>
            <person name="Nusbaum C."/>
            <person name="Birren B."/>
        </authorList>
    </citation>
    <scope>NUCLEOTIDE SEQUENCE [LARGE SCALE GENOMIC DNA]</scope>
    <source>
        <strain evidence="15">A-37</strain>
    </source>
</reference>
<dbReference type="SMART" id="SM00524">
    <property type="entry name" value="DWB"/>
    <property type="match status" value="1"/>
</dbReference>
<dbReference type="VEuPathDB" id="VectorBase:ACUA025512"/>
<feature type="region of interest" description="Disordered" evidence="11">
    <location>
        <begin position="217"/>
        <end position="515"/>
    </location>
</feature>
<dbReference type="InterPro" id="IPR013790">
    <property type="entry name" value="Dwarfin"/>
</dbReference>
<evidence type="ECO:0000256" key="8">
    <source>
        <dbReference type="ARBA" id="ARBA00023242"/>
    </source>
</evidence>
<dbReference type="GO" id="GO:0000981">
    <property type="term" value="F:DNA-binding transcription factor activity, RNA polymerase II-specific"/>
    <property type="evidence" value="ECO:0007669"/>
    <property type="project" value="TreeGrafter"/>
</dbReference>
<feature type="compositionally biased region" description="Polar residues" evidence="11">
    <location>
        <begin position="288"/>
        <end position="299"/>
    </location>
</feature>
<dbReference type="STRING" id="139723.A0A182MSX2"/>
<dbReference type="SUPFAM" id="SSF56366">
    <property type="entry name" value="SMAD MH1 domain"/>
    <property type="match status" value="1"/>
</dbReference>
<feature type="compositionally biased region" description="Polar residues" evidence="11">
    <location>
        <begin position="467"/>
        <end position="477"/>
    </location>
</feature>
<evidence type="ECO:0000259" key="13">
    <source>
        <dbReference type="PROSITE" id="PS51076"/>
    </source>
</evidence>
<dbReference type="Gene3D" id="3.90.520.10">
    <property type="entry name" value="SMAD MH1 domain"/>
    <property type="match status" value="1"/>
</dbReference>
<dbReference type="PANTHER" id="PTHR13703">
    <property type="entry name" value="SMAD"/>
    <property type="match status" value="1"/>
</dbReference>
<evidence type="ECO:0000313" key="15">
    <source>
        <dbReference type="Proteomes" id="UP000075883"/>
    </source>
</evidence>
<keyword evidence="6" id="KW-0238">DNA-binding</keyword>
<reference evidence="14" key="2">
    <citation type="submission" date="2020-05" db="UniProtKB">
        <authorList>
            <consortium name="EnsemblMetazoa"/>
        </authorList>
    </citation>
    <scope>IDENTIFICATION</scope>
    <source>
        <strain evidence="14">A-37</strain>
    </source>
</reference>
<evidence type="ECO:0000256" key="4">
    <source>
        <dbReference type="ARBA" id="ARBA00022833"/>
    </source>
</evidence>
<feature type="compositionally biased region" description="Low complexity" evidence="11">
    <location>
        <begin position="487"/>
        <end position="515"/>
    </location>
</feature>
<keyword evidence="2 9" id="KW-0963">Cytoplasm</keyword>
<dbReference type="PROSITE" id="PS51075">
    <property type="entry name" value="MH1"/>
    <property type="match status" value="1"/>
</dbReference>
<evidence type="ECO:0000256" key="5">
    <source>
        <dbReference type="ARBA" id="ARBA00023015"/>
    </source>
</evidence>
<comment type="subcellular location">
    <subcellularLocation>
        <location evidence="9">Cytoplasm</location>
    </subcellularLocation>
    <subcellularLocation>
        <location evidence="9">Nucleus</location>
    </subcellularLocation>
</comment>
<dbReference type="GO" id="GO:0046872">
    <property type="term" value="F:metal ion binding"/>
    <property type="evidence" value="ECO:0007669"/>
    <property type="project" value="UniProtKB-KW"/>
</dbReference>
<dbReference type="InterPro" id="IPR001132">
    <property type="entry name" value="SMAD_dom_Dwarfin-type"/>
</dbReference>
<accession>A0A182MSX2</accession>
<dbReference type="Gene3D" id="2.60.200.10">
    <property type="match status" value="2"/>
</dbReference>
<dbReference type="Pfam" id="PF03165">
    <property type="entry name" value="MH1"/>
    <property type="match status" value="1"/>
</dbReference>
<feature type="coiled-coil region" evidence="10">
    <location>
        <begin position="61"/>
        <end position="88"/>
    </location>
</feature>
<keyword evidence="7 9" id="KW-0804">Transcription</keyword>
<dbReference type="InterPro" id="IPR017855">
    <property type="entry name" value="SMAD-like_dom_sf"/>
</dbReference>
<dbReference type="GO" id="GO:0030154">
    <property type="term" value="P:cell differentiation"/>
    <property type="evidence" value="ECO:0007669"/>
    <property type="project" value="TreeGrafter"/>
</dbReference>
<dbReference type="GO" id="GO:0050793">
    <property type="term" value="P:regulation of developmental process"/>
    <property type="evidence" value="ECO:0007669"/>
    <property type="project" value="UniProtKB-ARBA"/>
</dbReference>
<dbReference type="FunFam" id="2.60.200.10:FF:000002">
    <property type="entry name" value="Mothers against decapentaplegic homolog"/>
    <property type="match status" value="1"/>
</dbReference>
<keyword evidence="8 9" id="KW-0539">Nucleus</keyword>
<name>A0A182MSX2_9DIPT</name>
<sequence length="724" mass="76270">MVGLTGGSHLYAAGIPAAAQEIVRDMAAMPTAAPTSADACLSIVHSLMCHRQGGESEGFSKRAIESLVKKLKEKRDELDSLITAITTNGAHPSKCVTIQRTLDGRLQVAGRKGFPHVIYARIWRWPDLHKNELKHVKFCQFAFDLKCDSVCVNPYHYERVVSPGIDLSGLTLQSGPSRLIKDEYTPGSVVGGGMDIDGNEIGTIQHHPSMVASGAYSTMSMHPQVSDPSQMSGLYGSSSGPRPIPKLESAEQSRNSGPSSWMSGGGSVSGPSSATAAMISAASSSGSQQHARLSSSLPLSTVIGGPTGLANNGLRAPQSSQQQQQPPPTQQQQQPSSQSSSQLTNGGNSGLLGSTNQPSASAGGSSGGLIGGEASQYYSTAPSADPSMGNDPQSAMGPSSMPGSLSATSPVSPHLQQNGYVSASNGQSAQAGPSGAQPQPNQAGTQQYQTQQQSQQQQGGSATWSGSNTLNYTQSIQPPAHAGGSHQQQTSQQTTQYWPHSSSGATGAVGAATGSSVGTATGGQLAELPGQQRLLSRQPAPEYWCSVAYFELDTQVGEMFKVPSNRPNVTIDGYVDPSGGNRFCLGALSNVHRTEQSEKARLHIGKGVQLDLRGEGDVWLRCLSDHSVFVQSYYLDREAGRTPGDAVHKIYPAACLSAVAGIGVDDLRRLCILRLSFVKGWGPDYPRQSIKETPCWVEVHLHRALQLLDEVLHQMPIDGPRAIE</sequence>
<dbReference type="GO" id="GO:0060395">
    <property type="term" value="P:SMAD protein signal transduction"/>
    <property type="evidence" value="ECO:0007669"/>
    <property type="project" value="TreeGrafter"/>
</dbReference>
<organism evidence="14 15">
    <name type="scientific">Anopheles culicifacies</name>
    <dbReference type="NCBI Taxonomy" id="139723"/>
    <lineage>
        <taxon>Eukaryota</taxon>
        <taxon>Metazoa</taxon>
        <taxon>Ecdysozoa</taxon>
        <taxon>Arthropoda</taxon>
        <taxon>Hexapoda</taxon>
        <taxon>Insecta</taxon>
        <taxon>Pterygota</taxon>
        <taxon>Neoptera</taxon>
        <taxon>Endopterygota</taxon>
        <taxon>Diptera</taxon>
        <taxon>Nematocera</taxon>
        <taxon>Culicoidea</taxon>
        <taxon>Culicidae</taxon>
        <taxon>Anophelinae</taxon>
        <taxon>Anopheles</taxon>
        <taxon>culicifacies species complex</taxon>
    </lineage>
</organism>
<evidence type="ECO:0000256" key="9">
    <source>
        <dbReference type="RuleBase" id="RU361195"/>
    </source>
</evidence>
<dbReference type="GO" id="GO:0000978">
    <property type="term" value="F:RNA polymerase II cis-regulatory region sequence-specific DNA binding"/>
    <property type="evidence" value="ECO:0007669"/>
    <property type="project" value="TreeGrafter"/>
</dbReference>
<dbReference type="GO" id="GO:0009653">
    <property type="term" value="P:anatomical structure morphogenesis"/>
    <property type="evidence" value="ECO:0007669"/>
    <property type="project" value="TreeGrafter"/>
</dbReference>
<evidence type="ECO:0000256" key="2">
    <source>
        <dbReference type="ARBA" id="ARBA00022490"/>
    </source>
</evidence>
<dbReference type="GO" id="GO:0051239">
    <property type="term" value="P:regulation of multicellular organismal process"/>
    <property type="evidence" value="ECO:0007669"/>
    <property type="project" value="UniProtKB-ARBA"/>
</dbReference>
<dbReference type="Proteomes" id="UP000075883">
    <property type="component" value="Unassembled WGS sequence"/>
</dbReference>
<dbReference type="GO" id="GO:0071144">
    <property type="term" value="C:heteromeric SMAD protein complex"/>
    <property type="evidence" value="ECO:0007669"/>
    <property type="project" value="TreeGrafter"/>
</dbReference>
<protein>
    <recommendedName>
        <fullName evidence="9">Mothers against decapentaplegic homolog</fullName>
        <shortName evidence="9">MAD homolog</shortName>
        <shortName evidence="9">Mothers against DPP homolog</shortName>
    </recommendedName>
    <alternativeName>
        <fullName evidence="9">SMAD family member</fullName>
    </alternativeName>
</protein>
<feature type="domain" description="MH2" evidence="13">
    <location>
        <begin position="544"/>
        <end position="724"/>
    </location>
</feature>
<dbReference type="GO" id="GO:0040024">
    <property type="term" value="P:dauer larval development"/>
    <property type="evidence" value="ECO:0007669"/>
    <property type="project" value="UniProtKB-ARBA"/>
</dbReference>
<evidence type="ECO:0000259" key="12">
    <source>
        <dbReference type="PROSITE" id="PS51075"/>
    </source>
</evidence>
<dbReference type="PANTHER" id="PTHR13703:SF45">
    <property type="entry name" value="MOTHERS AGAINST DECAPENTAPLEGIC HOMOLOG"/>
    <property type="match status" value="1"/>
</dbReference>
<dbReference type="AlphaFoldDB" id="A0A182MSX2"/>
<keyword evidence="15" id="KW-1185">Reference proteome</keyword>
<feature type="compositionally biased region" description="Low complexity" evidence="11">
    <location>
        <begin position="435"/>
        <end position="466"/>
    </location>
</feature>
<feature type="compositionally biased region" description="Low complexity" evidence="11">
    <location>
        <begin position="317"/>
        <end position="363"/>
    </location>
</feature>
<dbReference type="InterPro" id="IPR008984">
    <property type="entry name" value="SMAD_FHA_dom_sf"/>
</dbReference>
<feature type="compositionally biased region" description="Polar residues" evidence="11">
    <location>
        <begin position="390"/>
        <end position="431"/>
    </location>
</feature>
<keyword evidence="10" id="KW-0175">Coiled coil</keyword>
<dbReference type="FunFam" id="3.90.520.10:FF:000002">
    <property type="entry name" value="Mothers against decapentaplegic homolog"/>
    <property type="match status" value="1"/>
</dbReference>
<dbReference type="InterPro" id="IPR013019">
    <property type="entry name" value="MAD_homology_MH1"/>
</dbReference>
<evidence type="ECO:0000256" key="6">
    <source>
        <dbReference type="ARBA" id="ARBA00023125"/>
    </source>
</evidence>
<keyword evidence="3" id="KW-0479">Metal-binding</keyword>
<feature type="domain" description="MH1" evidence="12">
    <location>
        <begin position="42"/>
        <end position="166"/>
    </location>
</feature>
<dbReference type="SMART" id="SM00523">
    <property type="entry name" value="DWA"/>
    <property type="match status" value="1"/>
</dbReference>
<evidence type="ECO:0000256" key="1">
    <source>
        <dbReference type="ARBA" id="ARBA00005545"/>
    </source>
</evidence>
<dbReference type="CDD" id="cd10498">
    <property type="entry name" value="MH2_SMAD_4"/>
    <property type="match status" value="1"/>
</dbReference>
<dbReference type="GO" id="GO:0070411">
    <property type="term" value="F:I-SMAD binding"/>
    <property type="evidence" value="ECO:0007669"/>
    <property type="project" value="TreeGrafter"/>
</dbReference>
<dbReference type="SUPFAM" id="SSF49879">
    <property type="entry name" value="SMAD/FHA domain"/>
    <property type="match status" value="1"/>
</dbReference>
<keyword evidence="4" id="KW-0862">Zinc</keyword>
<evidence type="ECO:0000256" key="3">
    <source>
        <dbReference type="ARBA" id="ARBA00022723"/>
    </source>
</evidence>
<keyword evidence="5 9" id="KW-0805">Transcription regulation</keyword>
<evidence type="ECO:0000256" key="7">
    <source>
        <dbReference type="ARBA" id="ARBA00023163"/>
    </source>
</evidence>